<organism evidence="1 2">
    <name type="scientific">Leersia perrieri</name>
    <dbReference type="NCBI Taxonomy" id="77586"/>
    <lineage>
        <taxon>Eukaryota</taxon>
        <taxon>Viridiplantae</taxon>
        <taxon>Streptophyta</taxon>
        <taxon>Embryophyta</taxon>
        <taxon>Tracheophyta</taxon>
        <taxon>Spermatophyta</taxon>
        <taxon>Magnoliopsida</taxon>
        <taxon>Liliopsida</taxon>
        <taxon>Poales</taxon>
        <taxon>Poaceae</taxon>
        <taxon>BOP clade</taxon>
        <taxon>Oryzoideae</taxon>
        <taxon>Oryzeae</taxon>
        <taxon>Oryzinae</taxon>
        <taxon>Leersia</taxon>
    </lineage>
</organism>
<reference evidence="1 2" key="1">
    <citation type="submission" date="2012-08" db="EMBL/GenBank/DDBJ databases">
        <title>Oryza genome evolution.</title>
        <authorList>
            <person name="Wing R.A."/>
        </authorList>
    </citation>
    <scope>NUCLEOTIDE SEQUENCE</scope>
</reference>
<dbReference type="Gene3D" id="1.20.200.10">
    <property type="entry name" value="Fumarase/aspartase (Central domain)"/>
    <property type="match status" value="2"/>
</dbReference>
<proteinExistence type="predicted"/>
<name>A0A0D9X6H5_9ORYZ</name>
<dbReference type="EnsemblPlants" id="LPERR08G08610.1">
    <property type="protein sequence ID" value="LPERR08G08610.1"/>
    <property type="gene ID" value="LPERR08G08610"/>
</dbReference>
<evidence type="ECO:0008006" key="3">
    <source>
        <dbReference type="Google" id="ProtNLM"/>
    </source>
</evidence>
<keyword evidence="2" id="KW-1185">Reference proteome</keyword>
<dbReference type="GO" id="GO:0003824">
    <property type="term" value="F:catalytic activity"/>
    <property type="evidence" value="ECO:0007669"/>
    <property type="project" value="InterPro"/>
</dbReference>
<dbReference type="HOGENOM" id="CLU_1311746_0_0_1"/>
<dbReference type="STRING" id="77586.A0A0D9X6H5"/>
<dbReference type="SUPFAM" id="SSF48557">
    <property type="entry name" value="L-aspartase-like"/>
    <property type="match status" value="1"/>
</dbReference>
<dbReference type="InterPro" id="IPR008948">
    <property type="entry name" value="L-Aspartase-like"/>
</dbReference>
<dbReference type="InterPro" id="IPR001106">
    <property type="entry name" value="Aromatic_Lyase"/>
</dbReference>
<sequence length="210" mass="23415">MSTARSFRMSGKLDLHGSSAYVNTATRSTAPSRRLSSSMARDFNGAEIAMASYCSELQFLANPVTNHTNVAKKYLAMDDDNLLLDAIDRVAVFTYTEDPCRSSLPLMHKLRAVLMEHTLANGGSLAKVADSARAAVESGMAPNRITECRSYPLYRFVRKELGAEYLTGEKMWLPEEEVDKVVITMNQHKHIHPLLECLSEWKLERCAPAT</sequence>
<dbReference type="Proteomes" id="UP000032180">
    <property type="component" value="Chromosome 8"/>
</dbReference>
<dbReference type="AlphaFoldDB" id="A0A0D9X6H5"/>
<protein>
    <recommendedName>
        <fullName evidence="3">Phenylalanine ammonia-lyase</fullName>
    </recommendedName>
</protein>
<dbReference type="eggNOG" id="KOG0222">
    <property type="taxonomic scope" value="Eukaryota"/>
</dbReference>
<dbReference type="PANTHER" id="PTHR10362">
    <property type="entry name" value="HISTIDINE AMMONIA-LYASE"/>
    <property type="match status" value="1"/>
</dbReference>
<reference evidence="2" key="2">
    <citation type="submission" date="2013-12" db="EMBL/GenBank/DDBJ databases">
        <authorList>
            <person name="Yu Y."/>
            <person name="Lee S."/>
            <person name="de Baynast K."/>
            <person name="Wissotski M."/>
            <person name="Liu L."/>
            <person name="Talag J."/>
            <person name="Goicoechea J."/>
            <person name="Angelova A."/>
            <person name="Jetty R."/>
            <person name="Kudrna D."/>
            <person name="Golser W."/>
            <person name="Rivera L."/>
            <person name="Zhang J."/>
            <person name="Wing R."/>
        </authorList>
    </citation>
    <scope>NUCLEOTIDE SEQUENCE</scope>
</reference>
<accession>A0A0D9X6H5</accession>
<evidence type="ECO:0000313" key="1">
    <source>
        <dbReference type="EnsemblPlants" id="LPERR08G08610.1"/>
    </source>
</evidence>
<reference evidence="1" key="3">
    <citation type="submission" date="2015-04" db="UniProtKB">
        <authorList>
            <consortium name="EnsemblPlants"/>
        </authorList>
    </citation>
    <scope>IDENTIFICATION</scope>
</reference>
<evidence type="ECO:0000313" key="2">
    <source>
        <dbReference type="Proteomes" id="UP000032180"/>
    </source>
</evidence>
<dbReference type="Gramene" id="LPERR08G08610.1">
    <property type="protein sequence ID" value="LPERR08G08610.1"/>
    <property type="gene ID" value="LPERR08G08610"/>
</dbReference>